<comment type="subcellular location">
    <subcellularLocation>
        <location evidence="1">Cell membrane</location>
        <topology evidence="1">Multi-pass membrane protein</topology>
    </subcellularLocation>
</comment>
<dbReference type="GO" id="GO:0005886">
    <property type="term" value="C:plasma membrane"/>
    <property type="evidence" value="ECO:0007669"/>
    <property type="project" value="UniProtKB-SubCell"/>
</dbReference>
<keyword evidence="2" id="KW-1003">Cell membrane</keyword>
<evidence type="ECO:0000256" key="5">
    <source>
        <dbReference type="ARBA" id="ARBA00023136"/>
    </source>
</evidence>
<keyword evidence="4 6" id="KW-1133">Transmembrane helix</keyword>
<dbReference type="InterPro" id="IPR042094">
    <property type="entry name" value="T2SS_GspF_sf"/>
</dbReference>
<evidence type="ECO:0000256" key="3">
    <source>
        <dbReference type="ARBA" id="ARBA00022692"/>
    </source>
</evidence>
<dbReference type="AlphaFoldDB" id="A0A7C5AN65"/>
<organism evidence="8">
    <name type="scientific">Desulfobacca acetoxidans</name>
    <dbReference type="NCBI Taxonomy" id="60893"/>
    <lineage>
        <taxon>Bacteria</taxon>
        <taxon>Pseudomonadati</taxon>
        <taxon>Thermodesulfobacteriota</taxon>
        <taxon>Desulfobaccia</taxon>
        <taxon>Desulfobaccales</taxon>
        <taxon>Desulfobaccaceae</taxon>
        <taxon>Desulfobacca</taxon>
    </lineage>
</organism>
<feature type="transmembrane region" description="Helical" evidence="6">
    <location>
        <begin position="148"/>
        <end position="167"/>
    </location>
</feature>
<evidence type="ECO:0000256" key="2">
    <source>
        <dbReference type="ARBA" id="ARBA00022475"/>
    </source>
</evidence>
<feature type="transmembrane region" description="Helical" evidence="6">
    <location>
        <begin position="348"/>
        <end position="368"/>
    </location>
</feature>
<sequence length="376" mass="42126">MTRLKGTKKPGGRLRKRLKAKVAPAALVATLGASVAWGAGEGAFGVPSLISHYFPDVPYLLVIITFLFFLCLVEGVVLWVMDPNRIQRRRLHKRLKFLENLENRLSQGSLLKTESLQQAPWLRQALKKIQHLEQLHELMVQADVNCSLTTMLLMLGLFGAAGLSLGFYLKGPLGAAAGFVLGVYLPLWLLKFKRKLRIKKFEKQLPEALDLLARGLKAGHAFSSGLQIVANEMPNPLGLEFFRTFKEYNHGMDMNTALINLCRRVELKELRFFATAVMIQRETGGNLVEILEKISALIRERFKLRNQIKALTAEGRLSGLILILLPPAMALFLLKINPSYVLMLVNHPLGRMMAMTALVFQGLGILVIRKIVNIKI</sequence>
<dbReference type="PANTHER" id="PTHR35007:SF1">
    <property type="entry name" value="PILUS ASSEMBLY PROTEIN"/>
    <property type="match status" value="1"/>
</dbReference>
<keyword evidence="5 6" id="KW-0472">Membrane</keyword>
<dbReference type="PANTHER" id="PTHR35007">
    <property type="entry name" value="INTEGRAL MEMBRANE PROTEIN-RELATED"/>
    <property type="match status" value="1"/>
</dbReference>
<dbReference type="EMBL" id="DTKJ01000061">
    <property type="protein sequence ID" value="HGZ12413.1"/>
    <property type="molecule type" value="Genomic_DNA"/>
</dbReference>
<reference evidence="8" key="1">
    <citation type="journal article" date="2020" name="mSystems">
        <title>Genome- and Community-Level Interaction Insights into Carbon Utilization and Element Cycling Functions of Hydrothermarchaeota in Hydrothermal Sediment.</title>
        <authorList>
            <person name="Zhou Z."/>
            <person name="Liu Y."/>
            <person name="Xu W."/>
            <person name="Pan J."/>
            <person name="Luo Z.H."/>
            <person name="Li M."/>
        </authorList>
    </citation>
    <scope>NUCLEOTIDE SEQUENCE [LARGE SCALE GENOMIC DNA]</scope>
    <source>
        <strain evidence="8">SpSt-853</strain>
    </source>
</reference>
<feature type="domain" description="Type II secretion system protein GspF" evidence="7">
    <location>
        <begin position="209"/>
        <end position="334"/>
    </location>
</feature>
<gene>
    <name evidence="8" type="ORF">ENW48_09360</name>
</gene>
<accession>A0A7C5AN65</accession>
<evidence type="ECO:0000313" key="8">
    <source>
        <dbReference type="EMBL" id="HGZ12413.1"/>
    </source>
</evidence>
<keyword evidence="3 6" id="KW-0812">Transmembrane</keyword>
<dbReference type="InterPro" id="IPR018076">
    <property type="entry name" value="T2SS_GspF_dom"/>
</dbReference>
<protein>
    <submittedName>
        <fullName evidence="8">Type II secretion system F family protein</fullName>
    </submittedName>
</protein>
<evidence type="ECO:0000256" key="4">
    <source>
        <dbReference type="ARBA" id="ARBA00022989"/>
    </source>
</evidence>
<evidence type="ECO:0000256" key="6">
    <source>
        <dbReference type="SAM" id="Phobius"/>
    </source>
</evidence>
<feature type="transmembrane region" description="Helical" evidence="6">
    <location>
        <begin position="317"/>
        <end position="336"/>
    </location>
</feature>
<name>A0A7C5AN65_9BACT</name>
<feature type="transmembrane region" description="Helical" evidence="6">
    <location>
        <begin position="173"/>
        <end position="190"/>
    </location>
</feature>
<evidence type="ECO:0000256" key="1">
    <source>
        <dbReference type="ARBA" id="ARBA00004651"/>
    </source>
</evidence>
<comment type="caution">
    <text evidence="8">The sequence shown here is derived from an EMBL/GenBank/DDBJ whole genome shotgun (WGS) entry which is preliminary data.</text>
</comment>
<dbReference type="Pfam" id="PF00482">
    <property type="entry name" value="T2SSF"/>
    <property type="match status" value="1"/>
</dbReference>
<evidence type="ECO:0000259" key="7">
    <source>
        <dbReference type="Pfam" id="PF00482"/>
    </source>
</evidence>
<dbReference type="Gene3D" id="1.20.81.30">
    <property type="entry name" value="Type II secretion system (T2SS), domain F"/>
    <property type="match status" value="1"/>
</dbReference>
<feature type="transmembrane region" description="Helical" evidence="6">
    <location>
        <begin position="57"/>
        <end position="81"/>
    </location>
</feature>
<proteinExistence type="predicted"/>